<feature type="region of interest" description="Disordered" evidence="2">
    <location>
        <begin position="24"/>
        <end position="47"/>
    </location>
</feature>
<dbReference type="EMBL" id="FR746099">
    <property type="protein sequence ID" value="CCC40337.1"/>
    <property type="molecule type" value="Genomic_DNA"/>
</dbReference>
<dbReference type="GeneID" id="12447201"/>
<dbReference type="HOGENOM" id="CLU_728821_0_0_2"/>
<dbReference type="RefSeq" id="WP_011571505.1">
    <property type="nucleotide sequence ID" value="NC_017459.1"/>
</dbReference>
<feature type="region of interest" description="Disordered" evidence="2">
    <location>
        <begin position="99"/>
        <end position="120"/>
    </location>
</feature>
<dbReference type="InterPro" id="IPR006311">
    <property type="entry name" value="TAT_signal"/>
</dbReference>
<dbReference type="PANTHER" id="PTHR30006">
    <property type="entry name" value="THIAMINE-BINDING PERIPLASMIC PROTEIN-RELATED"/>
    <property type="match status" value="1"/>
</dbReference>
<evidence type="ECO:0000256" key="1">
    <source>
        <dbReference type="ARBA" id="ARBA00022729"/>
    </source>
</evidence>
<dbReference type="Pfam" id="PF01547">
    <property type="entry name" value="SBP_bac_1"/>
    <property type="match status" value="1"/>
</dbReference>
<dbReference type="KEGG" id="hwc:Hqrw_2489"/>
<accession>G0LIT5</accession>
<keyword evidence="1" id="KW-0732">Signal</keyword>
<dbReference type="AlphaFoldDB" id="G0LIT5"/>
<dbReference type="Gene3D" id="3.40.190.10">
    <property type="entry name" value="Periplasmic binding protein-like II"/>
    <property type="match status" value="2"/>
</dbReference>
<dbReference type="PROSITE" id="PS51318">
    <property type="entry name" value="TAT"/>
    <property type="match status" value="1"/>
</dbReference>
<proteinExistence type="predicted"/>
<organism evidence="3 4">
    <name type="scientific">Haloquadratum walsbyi (strain DSM 16854 / JCM 12705 / C23)</name>
    <dbReference type="NCBI Taxonomy" id="768065"/>
    <lineage>
        <taxon>Archaea</taxon>
        <taxon>Methanobacteriati</taxon>
        <taxon>Methanobacteriota</taxon>
        <taxon>Stenosarchaea group</taxon>
        <taxon>Halobacteria</taxon>
        <taxon>Halobacteriales</taxon>
        <taxon>Haloferacaceae</taxon>
        <taxon>Haloquadratum</taxon>
    </lineage>
</organism>
<dbReference type="GO" id="GO:0030975">
    <property type="term" value="F:thiamine binding"/>
    <property type="evidence" value="ECO:0007669"/>
    <property type="project" value="TreeGrafter"/>
</dbReference>
<dbReference type="InterPro" id="IPR006059">
    <property type="entry name" value="SBP"/>
</dbReference>
<evidence type="ECO:0000313" key="4">
    <source>
        <dbReference type="Proteomes" id="UP000007954"/>
    </source>
</evidence>
<protein>
    <submittedName>
        <fullName evidence="3">ABC-type transport system periplasmic substrate-binding protein</fullName>
    </submittedName>
</protein>
<gene>
    <name evidence="3" type="ordered locus">Hqrw_2489</name>
</gene>
<sequence length="389" mass="42098">MNPTRRRLLSGLGTAAAVGLAGCSGGGDSGSTSSSASGSGSGSGDAESFEVGYGDYQTSVSASDFPDKLFVYAVQTGWSNWGALMQEFENNYQVALNDDQRSSGEALSHARQNAQDPNHSAMNGGYTFGVVARNDGLTQPYKPANYDKVPDTLKTDDGHVTATRRMTTTVTYRKDLYEEQGIEPPETWEDLKRPEIASNLQIQPPQAAVGLAGAISINNAYGGSLDDVQPVIDYYNDVKSKGAVFAGNVEQKFTKGEIQTFVEYDYTGLDLKYNSDSIAEDNVDVSLLSGPNGEKGAFNQPYGYAMLKGAPNPAACKLFMDYTLSLEGQRKFLDAFVRPIRAPELELPEEFPAQSRYEETQFQVDYGQLVENQESIIQEIGKGVGLTGY</sequence>
<dbReference type="GO" id="GO:0030976">
    <property type="term" value="F:thiamine pyrophosphate binding"/>
    <property type="evidence" value="ECO:0007669"/>
    <property type="project" value="TreeGrafter"/>
</dbReference>
<feature type="compositionally biased region" description="Polar residues" evidence="2">
    <location>
        <begin position="110"/>
        <end position="120"/>
    </location>
</feature>
<dbReference type="GO" id="GO:0015888">
    <property type="term" value="P:thiamine transport"/>
    <property type="evidence" value="ECO:0007669"/>
    <property type="project" value="TreeGrafter"/>
</dbReference>
<dbReference type="PANTHER" id="PTHR30006:SF2">
    <property type="entry name" value="ABC TRANSPORTER SUBSTRATE-BINDING PROTEIN"/>
    <property type="match status" value="1"/>
</dbReference>
<dbReference type="PROSITE" id="PS51257">
    <property type="entry name" value="PROKAR_LIPOPROTEIN"/>
    <property type="match status" value="1"/>
</dbReference>
<dbReference type="Proteomes" id="UP000007954">
    <property type="component" value="Chromosome"/>
</dbReference>
<dbReference type="OrthoDB" id="346175at2157"/>
<evidence type="ECO:0000256" key="2">
    <source>
        <dbReference type="SAM" id="MobiDB-lite"/>
    </source>
</evidence>
<reference evidence="3 4" key="1">
    <citation type="journal article" date="2011" name="PLoS ONE">
        <title>Haloquadratum walsbyi: limited diversity in a global pond.</title>
        <authorList>
            <person name="Dyall-Smith M."/>
            <person name="Pfeiffer F."/>
            <person name="Klee K."/>
            <person name="Palm P."/>
            <person name="Gross K."/>
            <person name="Schuster S.C."/>
            <person name="Rampp M."/>
            <person name="Oesterhelt D."/>
        </authorList>
    </citation>
    <scope>NUCLEOTIDE SEQUENCE [LARGE SCALE GENOMIC DNA]</scope>
    <source>
        <strain evidence="4">DSM 16854 / JCM 12705 / C23</strain>
    </source>
</reference>
<dbReference type="SUPFAM" id="SSF53850">
    <property type="entry name" value="Periplasmic binding protein-like II"/>
    <property type="match status" value="1"/>
</dbReference>
<evidence type="ECO:0000313" key="3">
    <source>
        <dbReference type="EMBL" id="CCC40337.1"/>
    </source>
</evidence>
<name>G0LIT5_HALWC</name>